<organism evidence="2 3">
    <name type="scientific">Drosophila yakuba</name>
    <name type="common">Fruit fly</name>
    <dbReference type="NCBI Taxonomy" id="7245"/>
    <lineage>
        <taxon>Eukaryota</taxon>
        <taxon>Metazoa</taxon>
        <taxon>Ecdysozoa</taxon>
        <taxon>Arthropoda</taxon>
        <taxon>Hexapoda</taxon>
        <taxon>Insecta</taxon>
        <taxon>Pterygota</taxon>
        <taxon>Neoptera</taxon>
        <taxon>Endopterygota</taxon>
        <taxon>Diptera</taxon>
        <taxon>Brachycera</taxon>
        <taxon>Muscomorpha</taxon>
        <taxon>Ephydroidea</taxon>
        <taxon>Drosophilidae</taxon>
        <taxon>Drosophila</taxon>
        <taxon>Sophophora</taxon>
    </lineage>
</organism>
<dbReference type="AlphaFoldDB" id="A0A0R1E0A7"/>
<feature type="chain" id="PRO_5006403075" description="Sushi domain-containing protein" evidence="1">
    <location>
        <begin position="22"/>
        <end position="134"/>
    </location>
</feature>
<dbReference type="OrthoDB" id="10037534at2759"/>
<dbReference type="EMBL" id="CM000159">
    <property type="protein sequence ID" value="KRK02543.1"/>
    <property type="molecule type" value="Genomic_DNA"/>
</dbReference>
<name>A0A0R1E0A7_DROYA</name>
<accession>A0A0R1E0A7</accession>
<reference evidence="2 3" key="2">
    <citation type="journal article" date="2007" name="PLoS Biol.">
        <title>Principles of genome evolution in the Drosophila melanogaster species group.</title>
        <authorList>
            <person name="Ranz J.M."/>
            <person name="Maurin D."/>
            <person name="Chan Y.S."/>
            <person name="von Grotthuss M."/>
            <person name="Hillier L.W."/>
            <person name="Roote J."/>
            <person name="Ashburner M."/>
            <person name="Bergman C.M."/>
        </authorList>
    </citation>
    <scope>NUCLEOTIDE SEQUENCE [LARGE SCALE GENOMIC DNA]</scope>
    <source>
        <strain evidence="3">Tai18E2 / Tucson 14021-0261.01</strain>
    </source>
</reference>
<evidence type="ECO:0008006" key="4">
    <source>
        <dbReference type="Google" id="ProtNLM"/>
    </source>
</evidence>
<keyword evidence="3" id="KW-1185">Reference proteome</keyword>
<protein>
    <recommendedName>
        <fullName evidence="4">Sushi domain-containing protein</fullName>
    </recommendedName>
</protein>
<evidence type="ECO:0000313" key="3">
    <source>
        <dbReference type="Proteomes" id="UP000002282"/>
    </source>
</evidence>
<feature type="signal peptide" evidence="1">
    <location>
        <begin position="1"/>
        <end position="21"/>
    </location>
</feature>
<reference evidence="2 3" key="1">
    <citation type="journal article" date="2007" name="Nature">
        <title>Evolution of genes and genomes on the Drosophila phylogeny.</title>
        <authorList>
            <consortium name="Drosophila 12 Genomes Consortium"/>
            <person name="Clark A.G."/>
            <person name="Eisen M.B."/>
            <person name="Smith D.R."/>
            <person name="Bergman C.M."/>
            <person name="Oliver B."/>
            <person name="Markow T.A."/>
            <person name="Kaufman T.C."/>
            <person name="Kellis M."/>
            <person name="Gelbart W."/>
            <person name="Iyer V.N."/>
            <person name="Pollard D.A."/>
            <person name="Sackton T.B."/>
            <person name="Larracuente A.M."/>
            <person name="Singh N.D."/>
            <person name="Abad J.P."/>
            <person name="Abt D.N."/>
            <person name="Adryan B."/>
            <person name="Aguade M."/>
            <person name="Akashi H."/>
            <person name="Anderson W.W."/>
            <person name="Aquadro C.F."/>
            <person name="Ardell D.H."/>
            <person name="Arguello R."/>
            <person name="Artieri C.G."/>
            <person name="Barbash D.A."/>
            <person name="Barker D."/>
            <person name="Barsanti P."/>
            <person name="Batterham P."/>
            <person name="Batzoglou S."/>
            <person name="Begun D."/>
            <person name="Bhutkar A."/>
            <person name="Blanco E."/>
            <person name="Bosak S.A."/>
            <person name="Bradley R.K."/>
            <person name="Brand A.D."/>
            <person name="Brent M.R."/>
            <person name="Brooks A.N."/>
            <person name="Brown R.H."/>
            <person name="Butlin R.K."/>
            <person name="Caggese C."/>
            <person name="Calvi B.R."/>
            <person name="Bernardo de Carvalho A."/>
            <person name="Caspi A."/>
            <person name="Castrezana S."/>
            <person name="Celniker S.E."/>
            <person name="Chang J.L."/>
            <person name="Chapple C."/>
            <person name="Chatterji S."/>
            <person name="Chinwalla A."/>
            <person name="Civetta A."/>
            <person name="Clifton S.W."/>
            <person name="Comeron J.M."/>
            <person name="Costello J.C."/>
            <person name="Coyne J.A."/>
            <person name="Daub J."/>
            <person name="David R.G."/>
            <person name="Delcher A.L."/>
            <person name="Delehaunty K."/>
            <person name="Do C.B."/>
            <person name="Ebling H."/>
            <person name="Edwards K."/>
            <person name="Eickbush T."/>
            <person name="Evans J.D."/>
            <person name="Filipski A."/>
            <person name="Findeiss S."/>
            <person name="Freyhult E."/>
            <person name="Fulton L."/>
            <person name="Fulton R."/>
            <person name="Garcia A.C."/>
            <person name="Gardiner A."/>
            <person name="Garfield D.A."/>
            <person name="Garvin B.E."/>
            <person name="Gibson G."/>
            <person name="Gilbert D."/>
            <person name="Gnerre S."/>
            <person name="Godfrey J."/>
            <person name="Good R."/>
            <person name="Gotea V."/>
            <person name="Gravely B."/>
            <person name="Greenberg A.J."/>
            <person name="Griffiths-Jones S."/>
            <person name="Gross S."/>
            <person name="Guigo R."/>
            <person name="Gustafson E.A."/>
            <person name="Haerty W."/>
            <person name="Hahn M.W."/>
            <person name="Halligan D.L."/>
            <person name="Halpern A.L."/>
            <person name="Halter G.M."/>
            <person name="Han M.V."/>
            <person name="Heger A."/>
            <person name="Hillier L."/>
            <person name="Hinrichs A.S."/>
            <person name="Holmes I."/>
            <person name="Hoskins R.A."/>
            <person name="Hubisz M.J."/>
            <person name="Hultmark D."/>
            <person name="Huntley M.A."/>
            <person name="Jaffe D.B."/>
            <person name="Jagadeeshan S."/>
            <person name="Jeck W.R."/>
            <person name="Johnson J."/>
            <person name="Jones C.D."/>
            <person name="Jordan W.C."/>
            <person name="Karpen G.H."/>
            <person name="Kataoka E."/>
            <person name="Keightley P.D."/>
            <person name="Kheradpour P."/>
            <person name="Kirkness E.F."/>
            <person name="Koerich L.B."/>
            <person name="Kristiansen K."/>
            <person name="Kudrna D."/>
            <person name="Kulathinal R.J."/>
            <person name="Kumar S."/>
            <person name="Kwok R."/>
            <person name="Lander E."/>
            <person name="Langley C.H."/>
            <person name="Lapoint R."/>
            <person name="Lazzaro B.P."/>
            <person name="Lee S.J."/>
            <person name="Levesque L."/>
            <person name="Li R."/>
            <person name="Lin C.F."/>
            <person name="Lin M.F."/>
            <person name="Lindblad-Toh K."/>
            <person name="Llopart A."/>
            <person name="Long M."/>
            <person name="Low L."/>
            <person name="Lozovsky E."/>
            <person name="Lu J."/>
            <person name="Luo M."/>
            <person name="Machado C.A."/>
            <person name="Makalowski W."/>
            <person name="Marzo M."/>
            <person name="Matsuda M."/>
            <person name="Matzkin L."/>
            <person name="McAllister B."/>
            <person name="McBride C.S."/>
            <person name="McKernan B."/>
            <person name="McKernan K."/>
            <person name="Mendez-Lago M."/>
            <person name="Minx P."/>
            <person name="Mollenhauer M.U."/>
            <person name="Montooth K."/>
            <person name="Mount S.M."/>
            <person name="Mu X."/>
            <person name="Myers E."/>
            <person name="Negre B."/>
            <person name="Newfeld S."/>
            <person name="Nielsen R."/>
            <person name="Noor M.A."/>
            <person name="O'Grady P."/>
            <person name="Pachter L."/>
            <person name="Papaceit M."/>
            <person name="Parisi M.J."/>
            <person name="Parisi M."/>
            <person name="Parts L."/>
            <person name="Pedersen J.S."/>
            <person name="Pesole G."/>
            <person name="Phillippy A.M."/>
            <person name="Ponting C.P."/>
            <person name="Pop M."/>
            <person name="Porcelli D."/>
            <person name="Powell J.R."/>
            <person name="Prohaska S."/>
            <person name="Pruitt K."/>
            <person name="Puig M."/>
            <person name="Quesneville H."/>
            <person name="Ram K.R."/>
            <person name="Rand D."/>
            <person name="Rasmussen M.D."/>
            <person name="Reed L.K."/>
            <person name="Reenan R."/>
            <person name="Reily A."/>
            <person name="Remington K.A."/>
            <person name="Rieger T.T."/>
            <person name="Ritchie M.G."/>
            <person name="Robin C."/>
            <person name="Rogers Y.H."/>
            <person name="Rohde C."/>
            <person name="Rozas J."/>
            <person name="Rubenfield M.J."/>
            <person name="Ruiz A."/>
            <person name="Russo S."/>
            <person name="Salzberg S.L."/>
            <person name="Sanchez-Gracia A."/>
            <person name="Saranga D.J."/>
            <person name="Sato H."/>
            <person name="Schaeffer S.W."/>
            <person name="Schatz M.C."/>
            <person name="Schlenke T."/>
            <person name="Schwartz R."/>
            <person name="Segarra C."/>
            <person name="Singh R.S."/>
            <person name="Sirot L."/>
            <person name="Sirota M."/>
            <person name="Sisneros N.B."/>
            <person name="Smith C.D."/>
            <person name="Smith T.F."/>
            <person name="Spieth J."/>
            <person name="Stage D.E."/>
            <person name="Stark A."/>
            <person name="Stephan W."/>
            <person name="Strausberg R.L."/>
            <person name="Strempel S."/>
            <person name="Sturgill D."/>
            <person name="Sutton G."/>
            <person name="Sutton G.G."/>
            <person name="Tao W."/>
            <person name="Teichmann S."/>
            <person name="Tobari Y.N."/>
            <person name="Tomimura Y."/>
            <person name="Tsolas J.M."/>
            <person name="Valente V.L."/>
            <person name="Venter E."/>
            <person name="Venter J.C."/>
            <person name="Vicario S."/>
            <person name="Vieira F.G."/>
            <person name="Vilella A.J."/>
            <person name="Villasante A."/>
            <person name="Walenz B."/>
            <person name="Wang J."/>
            <person name="Wasserman M."/>
            <person name="Watts T."/>
            <person name="Wilson D."/>
            <person name="Wilson R.K."/>
            <person name="Wing R.A."/>
            <person name="Wolfner M.F."/>
            <person name="Wong A."/>
            <person name="Wong G.K."/>
            <person name="Wu C.I."/>
            <person name="Wu G."/>
            <person name="Yamamoto D."/>
            <person name="Yang H.P."/>
            <person name="Yang S.P."/>
            <person name="Yorke J.A."/>
            <person name="Yoshida K."/>
            <person name="Zdobnov E."/>
            <person name="Zhang P."/>
            <person name="Zhang Y."/>
            <person name="Zimin A.V."/>
            <person name="Baldwin J."/>
            <person name="Abdouelleil A."/>
            <person name="Abdulkadir J."/>
            <person name="Abebe A."/>
            <person name="Abera B."/>
            <person name="Abreu J."/>
            <person name="Acer S.C."/>
            <person name="Aftuck L."/>
            <person name="Alexander A."/>
            <person name="An P."/>
            <person name="Anderson E."/>
            <person name="Anderson S."/>
            <person name="Arachi H."/>
            <person name="Azer M."/>
            <person name="Bachantsang P."/>
            <person name="Barry A."/>
            <person name="Bayul T."/>
            <person name="Berlin A."/>
            <person name="Bessette D."/>
            <person name="Bloom T."/>
            <person name="Blye J."/>
            <person name="Boguslavskiy L."/>
            <person name="Bonnet C."/>
            <person name="Boukhgalter B."/>
            <person name="Bourzgui I."/>
            <person name="Brown A."/>
            <person name="Cahill P."/>
            <person name="Channer S."/>
            <person name="Cheshatsang Y."/>
            <person name="Chuda L."/>
            <person name="Citroen M."/>
            <person name="Collymore A."/>
            <person name="Cooke P."/>
            <person name="Costello M."/>
            <person name="D'Aco K."/>
            <person name="Daza R."/>
            <person name="De Haan G."/>
            <person name="DeGray S."/>
            <person name="DeMaso C."/>
            <person name="Dhargay N."/>
            <person name="Dooley K."/>
            <person name="Dooley E."/>
            <person name="Doricent M."/>
            <person name="Dorje P."/>
            <person name="Dorjee K."/>
            <person name="Dupes A."/>
            <person name="Elong R."/>
            <person name="Falk J."/>
            <person name="Farina A."/>
            <person name="Faro S."/>
            <person name="Ferguson D."/>
            <person name="Fisher S."/>
            <person name="Foley C.D."/>
            <person name="Franke A."/>
            <person name="Friedrich D."/>
            <person name="Gadbois L."/>
            <person name="Gearin G."/>
            <person name="Gearin C.R."/>
            <person name="Giannoukos G."/>
            <person name="Goode T."/>
            <person name="Graham J."/>
            <person name="Grandbois E."/>
            <person name="Grewal S."/>
            <person name="Gyaltsen K."/>
            <person name="Hafez N."/>
            <person name="Hagos B."/>
            <person name="Hall J."/>
            <person name="Henson C."/>
            <person name="Hollinger A."/>
            <person name="Honan T."/>
            <person name="Huard M.D."/>
            <person name="Hughes L."/>
            <person name="Hurhula B."/>
            <person name="Husby M.E."/>
            <person name="Kamat A."/>
            <person name="Kanga B."/>
            <person name="Kashin S."/>
            <person name="Khazanovich D."/>
            <person name="Kisner P."/>
            <person name="Lance K."/>
            <person name="Lara M."/>
            <person name="Lee W."/>
            <person name="Lennon N."/>
            <person name="Letendre F."/>
            <person name="LeVine R."/>
            <person name="Lipovsky A."/>
            <person name="Liu X."/>
            <person name="Liu J."/>
            <person name="Liu S."/>
            <person name="Lokyitsang T."/>
            <person name="Lokyitsang Y."/>
            <person name="Lubonja R."/>
            <person name="Lui A."/>
            <person name="MacDonald P."/>
            <person name="Magnisalis V."/>
            <person name="Maru K."/>
            <person name="Matthews C."/>
            <person name="McCusker W."/>
            <person name="McDonough S."/>
            <person name="Mehta T."/>
            <person name="Meldrim J."/>
            <person name="Meneus L."/>
            <person name="Mihai O."/>
            <person name="Mihalev A."/>
            <person name="Mihova T."/>
            <person name="Mittelman R."/>
            <person name="Mlenga V."/>
            <person name="Montmayeur A."/>
            <person name="Mulrain L."/>
            <person name="Navidi A."/>
            <person name="Naylor J."/>
            <person name="Negash T."/>
            <person name="Nguyen T."/>
            <person name="Nguyen N."/>
            <person name="Nicol R."/>
            <person name="Norbu C."/>
            <person name="Norbu N."/>
            <person name="Novod N."/>
            <person name="O'Neill B."/>
            <person name="Osman S."/>
            <person name="Markiewicz E."/>
            <person name="Oyono O.L."/>
            <person name="Patti C."/>
            <person name="Phunkhang P."/>
            <person name="Pierre F."/>
            <person name="Priest M."/>
            <person name="Raghuraman S."/>
            <person name="Rege F."/>
            <person name="Reyes R."/>
            <person name="Rise C."/>
            <person name="Rogov P."/>
            <person name="Ross K."/>
            <person name="Ryan E."/>
            <person name="Settipalli S."/>
            <person name="Shea T."/>
            <person name="Sherpa N."/>
            <person name="Shi L."/>
            <person name="Shih D."/>
            <person name="Sparrow T."/>
            <person name="Spaulding J."/>
            <person name="Stalker J."/>
            <person name="Stange-Thomann N."/>
            <person name="Stavropoulos S."/>
            <person name="Stone C."/>
            <person name="Strader C."/>
            <person name="Tesfaye S."/>
            <person name="Thomson T."/>
            <person name="Thoulutsang Y."/>
            <person name="Thoulutsang D."/>
            <person name="Topham K."/>
            <person name="Topping I."/>
            <person name="Tsamla T."/>
            <person name="Vassiliev H."/>
            <person name="Vo A."/>
            <person name="Wangchuk T."/>
            <person name="Wangdi T."/>
            <person name="Weiand M."/>
            <person name="Wilkinson J."/>
            <person name="Wilson A."/>
            <person name="Yadav S."/>
            <person name="Young G."/>
            <person name="Yu Q."/>
            <person name="Zembek L."/>
            <person name="Zhong D."/>
            <person name="Zimmer A."/>
            <person name="Zwirko Z."/>
            <person name="Jaffe D.B."/>
            <person name="Alvarez P."/>
            <person name="Brockman W."/>
            <person name="Butler J."/>
            <person name="Chin C."/>
            <person name="Gnerre S."/>
            <person name="Grabherr M."/>
            <person name="Kleber M."/>
            <person name="Mauceli E."/>
            <person name="MacCallum I."/>
        </authorList>
    </citation>
    <scope>NUCLEOTIDE SEQUENCE [LARGE SCALE GENOMIC DNA]</scope>
    <source>
        <strain evidence="3">Tai18E2 / Tucson 14021-0261.01</strain>
    </source>
</reference>
<sequence length="134" mass="15565">MRSKIISTVLFMCLLPNSILSQNLTKIKCLDEFTKTTSGTAYWKYKGIPYAISEDLLCLKSNHQILLRVCDTKSGHWMPDLIECKMSMNKNMHCPDDLFEIRDVVNLTGLQNINTIQPILHKKQKTIWVLKKMY</sequence>
<keyword evidence="1" id="KW-0732">Signal</keyword>
<dbReference type="KEGG" id="dya:Dyak_GE28139"/>
<evidence type="ECO:0000256" key="1">
    <source>
        <dbReference type="SAM" id="SignalP"/>
    </source>
</evidence>
<proteinExistence type="predicted"/>
<evidence type="ECO:0000313" key="2">
    <source>
        <dbReference type="EMBL" id="KRK02543.1"/>
    </source>
</evidence>
<gene>
    <name evidence="2" type="primary">Dyak\GE28139</name>
    <name evidence="2" type="synonym">GE28139</name>
    <name evidence="2" type="ORF">Dyak_GE28139</name>
</gene>
<dbReference type="Proteomes" id="UP000002282">
    <property type="component" value="Chromosome 3L"/>
</dbReference>